<dbReference type="InterPro" id="IPR000994">
    <property type="entry name" value="Pept_M24"/>
</dbReference>
<dbReference type="SUPFAM" id="SSF53092">
    <property type="entry name" value="Creatinase/prolidase N-terminal domain"/>
    <property type="match status" value="1"/>
</dbReference>
<evidence type="ECO:0000256" key="2">
    <source>
        <dbReference type="ARBA" id="ARBA00022801"/>
    </source>
</evidence>
<evidence type="ECO:0000259" key="5">
    <source>
        <dbReference type="Pfam" id="PF01321"/>
    </source>
</evidence>
<dbReference type="Gene3D" id="3.40.350.10">
    <property type="entry name" value="Creatinase/prolidase N-terminal domain"/>
    <property type="match status" value="1"/>
</dbReference>
<dbReference type="EMBL" id="FNPC01000017">
    <property type="protein sequence ID" value="SDY94474.1"/>
    <property type="molecule type" value="Genomic_DNA"/>
</dbReference>
<dbReference type="InterPro" id="IPR036005">
    <property type="entry name" value="Creatinase/aminopeptidase-like"/>
</dbReference>
<dbReference type="Pfam" id="PF00557">
    <property type="entry name" value="Peptidase_M24"/>
    <property type="match status" value="1"/>
</dbReference>
<evidence type="ECO:0000313" key="6">
    <source>
        <dbReference type="EMBL" id="SDY94474.1"/>
    </source>
</evidence>
<dbReference type="PROSITE" id="PS00491">
    <property type="entry name" value="PROLINE_PEPTIDASE"/>
    <property type="match status" value="1"/>
</dbReference>
<dbReference type="PANTHER" id="PTHR46112:SF3">
    <property type="entry name" value="AMINOPEPTIDASE YPDF"/>
    <property type="match status" value="1"/>
</dbReference>
<gene>
    <name evidence="6" type="ORF">SAMN05216564_11721</name>
</gene>
<dbReference type="AlphaFoldDB" id="A0A1H3P017"/>
<dbReference type="SUPFAM" id="SSF55920">
    <property type="entry name" value="Creatinase/aminopeptidase"/>
    <property type="match status" value="1"/>
</dbReference>
<keyword evidence="7" id="KW-1185">Reference proteome</keyword>
<dbReference type="InterPro" id="IPR000587">
    <property type="entry name" value="Creatinase_N"/>
</dbReference>
<dbReference type="GO" id="GO:0016787">
    <property type="term" value="F:hydrolase activity"/>
    <property type="evidence" value="ECO:0007669"/>
    <property type="project" value="UniProtKB-KW"/>
</dbReference>
<feature type="domain" description="Creatinase N-terminal" evidence="5">
    <location>
        <begin position="18"/>
        <end position="144"/>
    </location>
</feature>
<dbReference type="InterPro" id="IPR050659">
    <property type="entry name" value="Peptidase_M24B"/>
</dbReference>
<dbReference type="Pfam" id="PF01321">
    <property type="entry name" value="Creatinase_N"/>
    <property type="match status" value="1"/>
</dbReference>
<sequence>MANSHSQRRSALFELLPEEVSAMFLSPGKTLRYFTGLNIHKSERPMLVALHQNKPPAIILPALEVERIQNALEMDAEFFVYQDARDPVSEAKNSFNNYKSEYGTKEPIAVEYRSTRLLEYEVISDIGGPSQIVDAEQAVSTLRSQKDETEVAKLRYAAEIIDEVLSQVTTEISPGMTEQDVATTIHKYVLDTDADGLGSLIVAGGSNSAKPHTNTGTRKLERGDPLIIDAGVIYKGYYSDITRTYQIGQESERLQEIHDVTREAARAAREAIQPGKEIQEIDRTAREIISNAGFGENFPHRVGHGLGLEVHEQPYLVDGNDSPLQSGHTVTIEPGIYIEGFGGVRVEDDVVVTDDGADVLTSSPRELRVI</sequence>
<evidence type="ECO:0000259" key="4">
    <source>
        <dbReference type="Pfam" id="PF00557"/>
    </source>
</evidence>
<evidence type="ECO:0000256" key="3">
    <source>
        <dbReference type="RuleBase" id="RU000590"/>
    </source>
</evidence>
<organism evidence="6 7">
    <name type="scientific">Halopenitus persicus</name>
    <dbReference type="NCBI Taxonomy" id="1048396"/>
    <lineage>
        <taxon>Archaea</taxon>
        <taxon>Methanobacteriati</taxon>
        <taxon>Methanobacteriota</taxon>
        <taxon>Stenosarchaea group</taxon>
        <taxon>Halobacteria</taxon>
        <taxon>Halobacteriales</taxon>
        <taxon>Haloferacaceae</taxon>
        <taxon>Halopenitus</taxon>
    </lineage>
</organism>
<dbReference type="InterPro" id="IPR029149">
    <property type="entry name" value="Creatin/AminoP/Spt16_N"/>
</dbReference>
<dbReference type="GO" id="GO:0046872">
    <property type="term" value="F:metal ion binding"/>
    <property type="evidence" value="ECO:0007669"/>
    <property type="project" value="UniProtKB-KW"/>
</dbReference>
<protein>
    <submittedName>
        <fullName evidence="6">Xaa-Pro dipeptidase</fullName>
    </submittedName>
</protein>
<accession>A0A1H3P017</accession>
<dbReference type="PANTHER" id="PTHR46112">
    <property type="entry name" value="AMINOPEPTIDASE"/>
    <property type="match status" value="1"/>
</dbReference>
<name>A0A1H3P017_9EURY</name>
<dbReference type="Proteomes" id="UP000199079">
    <property type="component" value="Unassembled WGS sequence"/>
</dbReference>
<comment type="similarity">
    <text evidence="3">Belongs to the peptidase M24B family.</text>
</comment>
<evidence type="ECO:0000256" key="1">
    <source>
        <dbReference type="ARBA" id="ARBA00022723"/>
    </source>
</evidence>
<dbReference type="OrthoDB" id="1346at2157"/>
<dbReference type="Gene3D" id="3.90.230.10">
    <property type="entry name" value="Creatinase/methionine aminopeptidase superfamily"/>
    <property type="match status" value="1"/>
</dbReference>
<keyword evidence="2" id="KW-0378">Hydrolase</keyword>
<feature type="domain" description="Peptidase M24" evidence="4">
    <location>
        <begin position="153"/>
        <end position="354"/>
    </location>
</feature>
<dbReference type="RefSeq" id="WP_092735348.1">
    <property type="nucleotide sequence ID" value="NZ_FNPC01000017.1"/>
</dbReference>
<proteinExistence type="inferred from homology"/>
<dbReference type="InterPro" id="IPR001131">
    <property type="entry name" value="Peptidase_M24B_aminopep-P_CS"/>
</dbReference>
<keyword evidence="1 3" id="KW-0479">Metal-binding</keyword>
<reference evidence="7" key="1">
    <citation type="submission" date="2016-10" db="EMBL/GenBank/DDBJ databases">
        <authorList>
            <person name="Varghese N."/>
            <person name="Submissions S."/>
        </authorList>
    </citation>
    <scope>NUCLEOTIDE SEQUENCE [LARGE SCALE GENOMIC DNA]</scope>
    <source>
        <strain evidence="7">DC30,IBRC 10041,KCTC 4046</strain>
    </source>
</reference>
<evidence type="ECO:0000313" key="7">
    <source>
        <dbReference type="Proteomes" id="UP000199079"/>
    </source>
</evidence>